<gene>
    <name evidence="2" type="ORF">MSAN_00281400</name>
</gene>
<dbReference type="Proteomes" id="UP000623467">
    <property type="component" value="Unassembled WGS sequence"/>
</dbReference>
<evidence type="ECO:0000313" key="3">
    <source>
        <dbReference type="Proteomes" id="UP000623467"/>
    </source>
</evidence>
<sequence length="128" mass="14351">MIHCSSFSAVSETVNVLLTLGPDGVMRAWDDRAHDDIADDLDFYLNEEEDYPLFAGYFSLRLENIWIARRVSPPDDAEPAEKFILDSIVGEDDTCEFPMRSPLEASLYSQKPTGTVPRSIPSSYSKAN</sequence>
<keyword evidence="3" id="KW-1185">Reference proteome</keyword>
<protein>
    <submittedName>
        <fullName evidence="2">Uncharacterized protein</fullName>
    </submittedName>
</protein>
<comment type="caution">
    <text evidence="2">The sequence shown here is derived from an EMBL/GenBank/DDBJ whole genome shotgun (WGS) entry which is preliminary data.</text>
</comment>
<reference evidence="2" key="1">
    <citation type="submission" date="2020-05" db="EMBL/GenBank/DDBJ databases">
        <title>Mycena genomes resolve the evolution of fungal bioluminescence.</title>
        <authorList>
            <person name="Tsai I.J."/>
        </authorList>
    </citation>
    <scope>NUCLEOTIDE SEQUENCE</scope>
    <source>
        <strain evidence="2">160909Yilan</strain>
    </source>
</reference>
<accession>A0A8H6Z7K8</accession>
<feature type="region of interest" description="Disordered" evidence="1">
    <location>
        <begin position="108"/>
        <end position="128"/>
    </location>
</feature>
<dbReference type="OrthoDB" id="2745518at2759"/>
<proteinExistence type="predicted"/>
<evidence type="ECO:0000313" key="2">
    <source>
        <dbReference type="EMBL" id="KAF7374010.1"/>
    </source>
</evidence>
<organism evidence="2 3">
    <name type="scientific">Mycena sanguinolenta</name>
    <dbReference type="NCBI Taxonomy" id="230812"/>
    <lineage>
        <taxon>Eukaryota</taxon>
        <taxon>Fungi</taxon>
        <taxon>Dikarya</taxon>
        <taxon>Basidiomycota</taxon>
        <taxon>Agaricomycotina</taxon>
        <taxon>Agaricomycetes</taxon>
        <taxon>Agaricomycetidae</taxon>
        <taxon>Agaricales</taxon>
        <taxon>Marasmiineae</taxon>
        <taxon>Mycenaceae</taxon>
        <taxon>Mycena</taxon>
    </lineage>
</organism>
<dbReference type="EMBL" id="JACAZH010000002">
    <property type="protein sequence ID" value="KAF7374010.1"/>
    <property type="molecule type" value="Genomic_DNA"/>
</dbReference>
<dbReference type="AlphaFoldDB" id="A0A8H6Z7K8"/>
<evidence type="ECO:0000256" key="1">
    <source>
        <dbReference type="SAM" id="MobiDB-lite"/>
    </source>
</evidence>
<name>A0A8H6Z7K8_9AGAR</name>